<dbReference type="Proteomes" id="UP001431313">
    <property type="component" value="Unassembled WGS sequence"/>
</dbReference>
<gene>
    <name evidence="3" type="ORF">NX801_00965</name>
</gene>
<evidence type="ECO:0000256" key="1">
    <source>
        <dbReference type="PROSITE-ProRule" id="PRU00409"/>
    </source>
</evidence>
<dbReference type="Pfam" id="PF18603">
    <property type="entry name" value="LAL_C2"/>
    <property type="match status" value="1"/>
</dbReference>
<dbReference type="SUPFAM" id="SSF56059">
    <property type="entry name" value="Glutathione synthetase ATP-binding domain-like"/>
    <property type="match status" value="1"/>
</dbReference>
<evidence type="ECO:0000259" key="2">
    <source>
        <dbReference type="PROSITE" id="PS50975"/>
    </source>
</evidence>
<name>A0ABT2CA27_9ACTN</name>
<keyword evidence="4" id="KW-1185">Reference proteome</keyword>
<organism evidence="3 4">
    <name type="scientific">Streptomyces pyxinae</name>
    <dbReference type="NCBI Taxonomy" id="2970734"/>
    <lineage>
        <taxon>Bacteria</taxon>
        <taxon>Bacillati</taxon>
        <taxon>Actinomycetota</taxon>
        <taxon>Actinomycetes</taxon>
        <taxon>Kitasatosporales</taxon>
        <taxon>Streptomycetaceae</taxon>
        <taxon>Streptomyces</taxon>
    </lineage>
</organism>
<sequence>MTGRTVPAGVEAYTEAAILAAVSLGLEVLGLRDGIAHTNLAFTSEGSKLIQVGAGPPDGATMEMIEHATGVNVARTYLQATLGQPPDIRPARREAAAVRFISTVHHGVFHELTGLSVSPHVIAVRSCAEPGELVGDTYVTHTRLGHLIVVAATPPQADAYADRAVEGISSHVEA</sequence>
<accession>A0ABT2CA27</accession>
<dbReference type="EMBL" id="JANUGQ010000001">
    <property type="protein sequence ID" value="MCS0634258.1"/>
    <property type="molecule type" value="Genomic_DNA"/>
</dbReference>
<feature type="domain" description="ATP-grasp" evidence="2">
    <location>
        <begin position="27"/>
        <end position="82"/>
    </location>
</feature>
<dbReference type="RefSeq" id="WP_258784788.1">
    <property type="nucleotide sequence ID" value="NZ_JANUGQ010000001.1"/>
</dbReference>
<dbReference type="InterPro" id="IPR040570">
    <property type="entry name" value="LAL_C2"/>
</dbReference>
<evidence type="ECO:0000313" key="4">
    <source>
        <dbReference type="Proteomes" id="UP001431313"/>
    </source>
</evidence>
<keyword evidence="1" id="KW-0547">Nucleotide-binding</keyword>
<keyword evidence="1" id="KW-0067">ATP-binding</keyword>
<evidence type="ECO:0000313" key="3">
    <source>
        <dbReference type="EMBL" id="MCS0634258.1"/>
    </source>
</evidence>
<protein>
    <recommendedName>
        <fullName evidence="2">ATP-grasp domain-containing protein</fullName>
    </recommendedName>
</protein>
<proteinExistence type="predicted"/>
<dbReference type="Gene3D" id="3.30.470.20">
    <property type="entry name" value="ATP-grasp fold, B domain"/>
    <property type="match status" value="1"/>
</dbReference>
<reference evidence="3" key="1">
    <citation type="submission" date="2022-08" db="EMBL/GenBank/DDBJ databases">
        <authorList>
            <person name="Somphong A."/>
            <person name="Phongsopitanun W."/>
        </authorList>
    </citation>
    <scope>NUCLEOTIDE SEQUENCE</scope>
    <source>
        <strain evidence="3">LP05-1</strain>
    </source>
</reference>
<dbReference type="PROSITE" id="PS50975">
    <property type="entry name" value="ATP_GRASP"/>
    <property type="match status" value="1"/>
</dbReference>
<comment type="caution">
    <text evidence="3">The sequence shown here is derived from an EMBL/GenBank/DDBJ whole genome shotgun (WGS) entry which is preliminary data.</text>
</comment>
<dbReference type="InterPro" id="IPR011761">
    <property type="entry name" value="ATP-grasp"/>
</dbReference>